<name>A0A5N1ITT8_9BACT</name>
<organism evidence="1 2">
    <name type="scientific">Adhaeribacter soli</name>
    <dbReference type="NCBI Taxonomy" id="2607655"/>
    <lineage>
        <taxon>Bacteria</taxon>
        <taxon>Pseudomonadati</taxon>
        <taxon>Bacteroidota</taxon>
        <taxon>Cytophagia</taxon>
        <taxon>Cytophagales</taxon>
        <taxon>Hymenobacteraceae</taxon>
        <taxon>Adhaeribacter</taxon>
    </lineage>
</organism>
<protein>
    <submittedName>
        <fullName evidence="1">Uncharacterized protein</fullName>
    </submittedName>
</protein>
<evidence type="ECO:0000313" key="1">
    <source>
        <dbReference type="EMBL" id="KAA9331766.1"/>
    </source>
</evidence>
<proteinExistence type="predicted"/>
<comment type="caution">
    <text evidence="1">The sequence shown here is derived from an EMBL/GenBank/DDBJ whole genome shotgun (WGS) entry which is preliminary data.</text>
</comment>
<gene>
    <name evidence="1" type="ORF">F0P94_13220</name>
</gene>
<dbReference type="RefSeq" id="WP_150904376.1">
    <property type="nucleotide sequence ID" value="NZ_VTWT01000007.1"/>
</dbReference>
<accession>A0A5N1ITT8</accession>
<reference evidence="1 2" key="1">
    <citation type="submission" date="2019-09" db="EMBL/GenBank/DDBJ databases">
        <title>Genome sequence of Adhaeribacter sp. M2.</title>
        <authorList>
            <person name="Srinivasan S."/>
        </authorList>
    </citation>
    <scope>NUCLEOTIDE SEQUENCE [LARGE SCALE GENOMIC DNA]</scope>
    <source>
        <strain evidence="1 2">M2</strain>
    </source>
</reference>
<dbReference type="Proteomes" id="UP000326570">
    <property type="component" value="Unassembled WGS sequence"/>
</dbReference>
<evidence type="ECO:0000313" key="2">
    <source>
        <dbReference type="Proteomes" id="UP000326570"/>
    </source>
</evidence>
<keyword evidence="2" id="KW-1185">Reference proteome</keyword>
<dbReference type="EMBL" id="VTWT01000007">
    <property type="protein sequence ID" value="KAA9331766.1"/>
    <property type="molecule type" value="Genomic_DNA"/>
</dbReference>
<sequence length="68" mass="7490">MLKPGILLKTRNAVFLYDIGRLSLSAGGRLPIKPQGKRNTVSGNIPFYPPPGLVIISDNLAERGRFKR</sequence>
<dbReference type="AlphaFoldDB" id="A0A5N1ITT8"/>